<name>A0A450SXN5_9GAMM</name>
<keyword evidence="6" id="KW-0472">Membrane</keyword>
<organism evidence="10">
    <name type="scientific">Candidatus Kentrum sp. DK</name>
    <dbReference type="NCBI Taxonomy" id="2126562"/>
    <lineage>
        <taxon>Bacteria</taxon>
        <taxon>Pseudomonadati</taxon>
        <taxon>Pseudomonadota</taxon>
        <taxon>Gammaproteobacteria</taxon>
        <taxon>Candidatus Kentrum</taxon>
    </lineage>
</organism>
<protein>
    <submittedName>
        <fullName evidence="10">Outer membrane protein TolC</fullName>
    </submittedName>
</protein>
<evidence type="ECO:0000313" key="10">
    <source>
        <dbReference type="EMBL" id="VFJ58757.1"/>
    </source>
</evidence>
<evidence type="ECO:0000256" key="1">
    <source>
        <dbReference type="ARBA" id="ARBA00004442"/>
    </source>
</evidence>
<keyword evidence="3" id="KW-0813">Transport</keyword>
<dbReference type="GO" id="GO:0015288">
    <property type="term" value="F:porin activity"/>
    <property type="evidence" value="ECO:0007669"/>
    <property type="project" value="TreeGrafter"/>
</dbReference>
<evidence type="ECO:0000256" key="3">
    <source>
        <dbReference type="ARBA" id="ARBA00022448"/>
    </source>
</evidence>
<dbReference type="EMBL" id="CAADEX010000077">
    <property type="protein sequence ID" value="VFJ58757.1"/>
    <property type="molecule type" value="Genomic_DNA"/>
</dbReference>
<evidence type="ECO:0000256" key="2">
    <source>
        <dbReference type="ARBA" id="ARBA00007613"/>
    </source>
</evidence>
<comment type="subcellular location">
    <subcellularLocation>
        <location evidence="1">Cell outer membrane</location>
    </subcellularLocation>
</comment>
<proteinExistence type="inferred from homology"/>
<dbReference type="GO" id="GO:1990281">
    <property type="term" value="C:efflux pump complex"/>
    <property type="evidence" value="ECO:0007669"/>
    <property type="project" value="TreeGrafter"/>
</dbReference>
<dbReference type="Pfam" id="PF02321">
    <property type="entry name" value="OEP"/>
    <property type="match status" value="2"/>
</dbReference>
<comment type="similarity">
    <text evidence="2">Belongs to the outer membrane factor (OMF) (TC 1.B.17) family.</text>
</comment>
<reference evidence="10" key="1">
    <citation type="submission" date="2019-02" db="EMBL/GenBank/DDBJ databases">
        <authorList>
            <person name="Gruber-Vodicka R. H."/>
            <person name="Seah K. B. B."/>
        </authorList>
    </citation>
    <scope>NUCLEOTIDE SEQUENCE</scope>
    <source>
        <strain evidence="10">BECK_DK47</strain>
    </source>
</reference>
<dbReference type="InterPro" id="IPR051906">
    <property type="entry name" value="TolC-like"/>
</dbReference>
<dbReference type="Gene3D" id="1.20.1600.10">
    <property type="entry name" value="Outer membrane efflux proteins (OEP)"/>
    <property type="match status" value="1"/>
</dbReference>
<dbReference type="GO" id="GO:0015562">
    <property type="term" value="F:efflux transmembrane transporter activity"/>
    <property type="evidence" value="ECO:0007669"/>
    <property type="project" value="InterPro"/>
</dbReference>
<accession>A0A450SXN5</accession>
<feature type="signal peptide" evidence="9">
    <location>
        <begin position="1"/>
        <end position="23"/>
    </location>
</feature>
<gene>
    <name evidence="10" type="ORF">BECKDK2373B_GA0170837_10774</name>
</gene>
<evidence type="ECO:0000256" key="5">
    <source>
        <dbReference type="ARBA" id="ARBA00022692"/>
    </source>
</evidence>
<keyword evidence="7" id="KW-0998">Cell outer membrane</keyword>
<dbReference type="SUPFAM" id="SSF56954">
    <property type="entry name" value="Outer membrane efflux proteins (OEP)"/>
    <property type="match status" value="1"/>
</dbReference>
<dbReference type="GO" id="GO:0009279">
    <property type="term" value="C:cell outer membrane"/>
    <property type="evidence" value="ECO:0007669"/>
    <property type="project" value="UniProtKB-SubCell"/>
</dbReference>
<keyword evidence="9" id="KW-0732">Signal</keyword>
<dbReference type="PANTHER" id="PTHR30026">
    <property type="entry name" value="OUTER MEMBRANE PROTEIN TOLC"/>
    <property type="match status" value="1"/>
</dbReference>
<evidence type="ECO:0000256" key="8">
    <source>
        <dbReference type="SAM" id="MobiDB-lite"/>
    </source>
</evidence>
<keyword evidence="5" id="KW-0812">Transmembrane</keyword>
<sequence>MIFRPTIGLCLYLAAIFSTCAHATIGDSSGSGPARLPTTTMEAVSPIGLSRLHGAVSENDPAHSGAKTRRVLDAISGVTLEPGPTFGSPFLPESRHWRLAMGRLPAFLTGKTDAQPSMGPESAPEETAATDEEPVAVEDKPAASVKILAGYDTPPPDPESLSREAGFPTDTAKVVAAAADNTNNRDALLDETQLDEWSWAILDAMDTDPRIRSAMSMVESRTSDVRGAYAAYLPTVSGTGSLGDITNEDPLVRSGKKDVLGLEIAQPIPLFGKEKAVVKSAKATLWAEKTELGRIRQEVLFEILDTAVQAASLKKVHELRLELEQNMSAQAKGIRSSVRGGGARLTDLGLVRGRLSQATARRANAEADAGSAVMRLASLVPRFEAGRMLREEIQLNELGIQIPPSLDDALTQAMAYSVVVSKAQAEMEKARAERDIARAERWPKLTVNAQWQRGSFGDVSADSRALFLGLNIPFFEGGARRAATRSANYRYEAARETLTQEMRDTEQQVRELWARWQALQSTCISWELSVAEQSSTLGLTRQQMAGGGATSIDVLRAKAILLESRIQGVERRMERDRVRLRLLSKIGLLILPMMETTGA</sequence>
<evidence type="ECO:0000256" key="6">
    <source>
        <dbReference type="ARBA" id="ARBA00023136"/>
    </source>
</evidence>
<dbReference type="PANTHER" id="PTHR30026:SF22">
    <property type="entry name" value="OUTER MEMBRANE EFFLUX PROTEIN"/>
    <property type="match status" value="1"/>
</dbReference>
<dbReference type="AlphaFoldDB" id="A0A450SXN5"/>
<feature type="chain" id="PRO_5019107398" evidence="9">
    <location>
        <begin position="24"/>
        <end position="599"/>
    </location>
</feature>
<evidence type="ECO:0000256" key="4">
    <source>
        <dbReference type="ARBA" id="ARBA00022452"/>
    </source>
</evidence>
<feature type="region of interest" description="Disordered" evidence="8">
    <location>
        <begin position="111"/>
        <end position="136"/>
    </location>
</feature>
<keyword evidence="4" id="KW-1134">Transmembrane beta strand</keyword>
<dbReference type="InterPro" id="IPR003423">
    <property type="entry name" value="OMP_efflux"/>
</dbReference>
<evidence type="ECO:0000256" key="9">
    <source>
        <dbReference type="SAM" id="SignalP"/>
    </source>
</evidence>
<evidence type="ECO:0000256" key="7">
    <source>
        <dbReference type="ARBA" id="ARBA00023237"/>
    </source>
</evidence>